<evidence type="ECO:0000313" key="1">
    <source>
        <dbReference type="EMBL" id="CAI9924229.1"/>
    </source>
</evidence>
<evidence type="ECO:0000313" key="3">
    <source>
        <dbReference type="Proteomes" id="UP001642409"/>
    </source>
</evidence>
<gene>
    <name evidence="1" type="ORF">HINF_LOCUS11874</name>
    <name evidence="2" type="ORF">HINF_LOCUS74112</name>
</gene>
<protein>
    <submittedName>
        <fullName evidence="2">Hypothetical_protein</fullName>
    </submittedName>
</protein>
<proteinExistence type="predicted"/>
<organism evidence="1">
    <name type="scientific">Hexamita inflata</name>
    <dbReference type="NCBI Taxonomy" id="28002"/>
    <lineage>
        <taxon>Eukaryota</taxon>
        <taxon>Metamonada</taxon>
        <taxon>Diplomonadida</taxon>
        <taxon>Hexamitidae</taxon>
        <taxon>Hexamitinae</taxon>
        <taxon>Hexamita</taxon>
    </lineage>
</organism>
<reference evidence="1" key="1">
    <citation type="submission" date="2023-06" db="EMBL/GenBank/DDBJ databases">
        <authorList>
            <person name="Kurt Z."/>
        </authorList>
    </citation>
    <scope>NUCLEOTIDE SEQUENCE</scope>
</reference>
<dbReference type="Proteomes" id="UP001642409">
    <property type="component" value="Unassembled WGS sequence"/>
</dbReference>
<dbReference type="EMBL" id="CATOUU010000308">
    <property type="protein sequence ID" value="CAI9924229.1"/>
    <property type="molecule type" value="Genomic_DNA"/>
</dbReference>
<reference evidence="2 3" key="2">
    <citation type="submission" date="2024-07" db="EMBL/GenBank/DDBJ databases">
        <authorList>
            <person name="Akdeniz Z."/>
        </authorList>
    </citation>
    <scope>NUCLEOTIDE SEQUENCE [LARGE SCALE GENOMIC DNA]</scope>
</reference>
<sequence>MVKTQLPASLGLNKFILSCKIMEEYNILGKVSERTWMNVRDNYEYISQHIQTVKGVLSQKVSLQQSKQTIFYYFNHQNELLERTVEISKLNIVSITNDQALCSTLELKRHC</sequence>
<dbReference type="AlphaFoldDB" id="A0AA86NS60"/>
<dbReference type="EMBL" id="CAXDID020000622">
    <property type="protein sequence ID" value="CAL6106949.1"/>
    <property type="molecule type" value="Genomic_DNA"/>
</dbReference>
<evidence type="ECO:0000313" key="2">
    <source>
        <dbReference type="EMBL" id="CAL6106949.1"/>
    </source>
</evidence>
<accession>A0AA86NS60</accession>
<comment type="caution">
    <text evidence="1">The sequence shown here is derived from an EMBL/GenBank/DDBJ whole genome shotgun (WGS) entry which is preliminary data.</text>
</comment>
<name>A0AA86NS60_9EUKA</name>
<keyword evidence="3" id="KW-1185">Reference proteome</keyword>